<reference evidence="3 4" key="1">
    <citation type="submission" date="2024-09" db="EMBL/GenBank/DDBJ databases">
        <authorList>
            <person name="Sun Q."/>
            <person name="Mori K."/>
        </authorList>
    </citation>
    <scope>NUCLEOTIDE SEQUENCE [LARGE SCALE GENOMIC DNA]</scope>
    <source>
        <strain evidence="3 4">CCM 7650</strain>
    </source>
</reference>
<evidence type="ECO:0000313" key="4">
    <source>
        <dbReference type="Proteomes" id="UP001589797"/>
    </source>
</evidence>
<dbReference type="Proteomes" id="UP001589797">
    <property type="component" value="Unassembled WGS sequence"/>
</dbReference>
<sequence length="258" mass="27833">MKSKRISIYSLLIFILLGSCMSESEDNTPSGSEGQAVLLVIDEDSIDNGNEPNNFSDTDVNDQIARVGLRDQLRYFRENEGKTIDLYTGQVGDEGWFALKTIPNTWVNAGPTANGAQNYLAPGPGLGSPNVDDDREVLLDEIPNVTPIRATGLKMLVGSTVLAIVYDSDVSINYSPLEGNLQGDNLGMVAFEVVSVRTRTDGSTSSLPIVTIKILNVNEVKERQLVLFANAPIPSSSSEPFDINPPASVSQAVFEPAR</sequence>
<evidence type="ECO:0000256" key="2">
    <source>
        <dbReference type="SAM" id="SignalP"/>
    </source>
</evidence>
<proteinExistence type="predicted"/>
<comment type="caution">
    <text evidence="3">The sequence shown here is derived from an EMBL/GenBank/DDBJ whole genome shotgun (WGS) entry which is preliminary data.</text>
</comment>
<dbReference type="EMBL" id="JBHLWI010000003">
    <property type="protein sequence ID" value="MFC0261351.1"/>
    <property type="molecule type" value="Genomic_DNA"/>
</dbReference>
<gene>
    <name evidence="3" type="ORF">ACFFIP_01560</name>
</gene>
<organism evidence="3 4">
    <name type="scientific">Fontibacter flavus</name>
    <dbReference type="NCBI Taxonomy" id="654838"/>
    <lineage>
        <taxon>Bacteria</taxon>
        <taxon>Pseudomonadati</taxon>
        <taxon>Bacteroidota</taxon>
        <taxon>Cytophagia</taxon>
        <taxon>Cytophagales</taxon>
        <taxon>Cyclobacteriaceae</taxon>
        <taxon>Fontibacter</taxon>
    </lineage>
</organism>
<evidence type="ECO:0000313" key="3">
    <source>
        <dbReference type="EMBL" id="MFC0261351.1"/>
    </source>
</evidence>
<keyword evidence="2" id="KW-0732">Signal</keyword>
<evidence type="ECO:0000256" key="1">
    <source>
        <dbReference type="SAM" id="MobiDB-lite"/>
    </source>
</evidence>
<dbReference type="PROSITE" id="PS51257">
    <property type="entry name" value="PROKAR_LIPOPROTEIN"/>
    <property type="match status" value="1"/>
</dbReference>
<keyword evidence="4" id="KW-1185">Reference proteome</keyword>
<feature type="signal peptide" evidence="2">
    <location>
        <begin position="1"/>
        <end position="24"/>
    </location>
</feature>
<feature type="chain" id="PRO_5045651692" evidence="2">
    <location>
        <begin position="25"/>
        <end position="258"/>
    </location>
</feature>
<protein>
    <submittedName>
        <fullName evidence="3">Uncharacterized protein</fullName>
    </submittedName>
</protein>
<dbReference type="RefSeq" id="WP_382385806.1">
    <property type="nucleotide sequence ID" value="NZ_JBHLWI010000003.1"/>
</dbReference>
<name>A0ABV6FNB3_9BACT</name>
<feature type="region of interest" description="Disordered" evidence="1">
    <location>
        <begin position="236"/>
        <end position="258"/>
    </location>
</feature>
<accession>A0ABV6FNB3</accession>